<evidence type="ECO:0000313" key="2">
    <source>
        <dbReference type="Proteomes" id="UP000095282"/>
    </source>
</evidence>
<dbReference type="WBParaSite" id="Csp11.Scaffold630.g20090.t1">
    <property type="protein sequence ID" value="Csp11.Scaffold630.g20090.t1"/>
    <property type="gene ID" value="Csp11.Scaffold630.g20090"/>
</dbReference>
<feature type="signal peptide" evidence="1">
    <location>
        <begin position="1"/>
        <end position="18"/>
    </location>
</feature>
<organism evidence="2 3">
    <name type="scientific">Caenorhabditis tropicalis</name>
    <dbReference type="NCBI Taxonomy" id="1561998"/>
    <lineage>
        <taxon>Eukaryota</taxon>
        <taxon>Metazoa</taxon>
        <taxon>Ecdysozoa</taxon>
        <taxon>Nematoda</taxon>
        <taxon>Chromadorea</taxon>
        <taxon>Rhabditida</taxon>
        <taxon>Rhabditina</taxon>
        <taxon>Rhabditomorpha</taxon>
        <taxon>Rhabditoidea</taxon>
        <taxon>Rhabditidae</taxon>
        <taxon>Peloderinae</taxon>
        <taxon>Caenorhabditis</taxon>
    </lineage>
</organism>
<keyword evidence="1" id="KW-0732">Signal</keyword>
<sequence length="80" mass="8555">MSRFALIFLVAFLSVVLCQQEQKTNSEFSLSQENPIGSWIRAKRQWGCGGCDCWGCCATLAPGATPAPCDCGCCGCGWGK</sequence>
<dbReference type="AlphaFoldDB" id="A0A1I7UWN4"/>
<protein>
    <submittedName>
        <fullName evidence="3">Uncharacterized protein</fullName>
    </submittedName>
</protein>
<dbReference type="Proteomes" id="UP000095282">
    <property type="component" value="Unplaced"/>
</dbReference>
<keyword evidence="2" id="KW-1185">Reference proteome</keyword>
<evidence type="ECO:0000313" key="3">
    <source>
        <dbReference type="WBParaSite" id="Csp11.Scaffold630.g20090.t1"/>
    </source>
</evidence>
<accession>A0A1I7UWN4</accession>
<evidence type="ECO:0000256" key="1">
    <source>
        <dbReference type="SAM" id="SignalP"/>
    </source>
</evidence>
<feature type="chain" id="PRO_5009309593" evidence="1">
    <location>
        <begin position="19"/>
        <end position="80"/>
    </location>
</feature>
<name>A0A1I7UWN4_9PELO</name>
<reference evidence="3" key="1">
    <citation type="submission" date="2016-11" db="UniProtKB">
        <authorList>
            <consortium name="WormBaseParasite"/>
        </authorList>
    </citation>
    <scope>IDENTIFICATION</scope>
</reference>
<proteinExistence type="predicted"/>
<dbReference type="eggNOG" id="ENOG502TK4T">
    <property type="taxonomic scope" value="Eukaryota"/>
</dbReference>